<feature type="repeat" description="NHL" evidence="7">
    <location>
        <begin position="330"/>
        <end position="375"/>
    </location>
</feature>
<dbReference type="EnsemblMetazoa" id="Aqu2.1.17528_001">
    <property type="protein sequence ID" value="Aqu2.1.17528_001"/>
    <property type="gene ID" value="Aqu2.1.17528"/>
</dbReference>
<dbReference type="Gene3D" id="2.120.10.30">
    <property type="entry name" value="TolB, C-terminal domain"/>
    <property type="match status" value="2"/>
</dbReference>
<dbReference type="SMART" id="SM00184">
    <property type="entry name" value="RING"/>
    <property type="match status" value="1"/>
</dbReference>
<dbReference type="PROSITE" id="PS50089">
    <property type="entry name" value="ZF_RING_2"/>
    <property type="match status" value="1"/>
</dbReference>
<evidence type="ECO:0000256" key="6">
    <source>
        <dbReference type="PROSITE-ProRule" id="PRU00024"/>
    </source>
</evidence>
<dbReference type="PANTHER" id="PTHR25462:SF296">
    <property type="entry name" value="MEIOTIC P26, ISOFORM F"/>
    <property type="match status" value="1"/>
</dbReference>
<dbReference type="Pfam" id="PF00643">
    <property type="entry name" value="zf-B_box"/>
    <property type="match status" value="1"/>
</dbReference>
<dbReference type="SUPFAM" id="SSF57845">
    <property type="entry name" value="B-box zinc-binding domain"/>
    <property type="match status" value="1"/>
</dbReference>
<proteinExistence type="predicted"/>
<dbReference type="Gene3D" id="3.30.40.10">
    <property type="entry name" value="Zinc/RING finger domain, C3HC4 (zinc finger)"/>
    <property type="match status" value="1"/>
</dbReference>
<dbReference type="SUPFAM" id="SSF57850">
    <property type="entry name" value="RING/U-box"/>
    <property type="match status" value="1"/>
</dbReference>
<dbReference type="OrthoDB" id="6163055at2759"/>
<feature type="repeat" description="NHL" evidence="7">
    <location>
        <begin position="283"/>
        <end position="326"/>
    </location>
</feature>
<evidence type="ECO:0000256" key="1">
    <source>
        <dbReference type="ARBA" id="ARBA00022553"/>
    </source>
</evidence>
<keyword evidence="1" id="KW-0597">Phosphoprotein</keyword>
<dbReference type="Pfam" id="PF01436">
    <property type="entry name" value="NHL"/>
    <property type="match status" value="2"/>
</dbReference>
<dbReference type="SUPFAM" id="SSF101898">
    <property type="entry name" value="NHL repeat"/>
    <property type="match status" value="1"/>
</dbReference>
<feature type="repeat" description="NHL" evidence="7">
    <location>
        <begin position="235"/>
        <end position="279"/>
    </location>
</feature>
<dbReference type="Pfam" id="PF13445">
    <property type="entry name" value="zf-RING_UBOX"/>
    <property type="match status" value="1"/>
</dbReference>
<dbReference type="InterPro" id="IPR027370">
    <property type="entry name" value="Znf-RING_euk"/>
</dbReference>
<accession>A0A1X7TRB2</accession>
<dbReference type="PROSITE" id="PS00518">
    <property type="entry name" value="ZF_RING_1"/>
    <property type="match status" value="1"/>
</dbReference>
<dbReference type="GO" id="GO:0008270">
    <property type="term" value="F:zinc ion binding"/>
    <property type="evidence" value="ECO:0007669"/>
    <property type="project" value="UniProtKB-KW"/>
</dbReference>
<feature type="domain" description="RING-type" evidence="8">
    <location>
        <begin position="19"/>
        <end position="63"/>
    </location>
</feature>
<name>A0A1X7TRB2_AMPQE</name>
<evidence type="ECO:0000256" key="5">
    <source>
        <dbReference type="ARBA" id="ARBA00022833"/>
    </source>
</evidence>
<dbReference type="InterPro" id="IPR047153">
    <property type="entry name" value="TRIM45/56/19-like"/>
</dbReference>
<evidence type="ECO:0008006" key="11">
    <source>
        <dbReference type="Google" id="ProtNLM"/>
    </source>
</evidence>
<dbReference type="CDD" id="cd05819">
    <property type="entry name" value="NHL"/>
    <property type="match status" value="1"/>
</dbReference>
<reference evidence="10" key="1">
    <citation type="submission" date="2017-05" db="UniProtKB">
        <authorList>
            <consortium name="EnsemblMetazoa"/>
        </authorList>
    </citation>
    <scope>IDENTIFICATION</scope>
</reference>
<evidence type="ECO:0000313" key="10">
    <source>
        <dbReference type="EnsemblMetazoa" id="Aqu2.1.17528_001"/>
    </source>
</evidence>
<dbReference type="InterPro" id="IPR001841">
    <property type="entry name" value="Znf_RING"/>
</dbReference>
<dbReference type="AlphaFoldDB" id="A0A1X7TRB2"/>
<dbReference type="InterPro" id="IPR017907">
    <property type="entry name" value="Znf_RING_CS"/>
</dbReference>
<dbReference type="InterPro" id="IPR001258">
    <property type="entry name" value="NHL_repeat"/>
</dbReference>
<evidence type="ECO:0000259" key="8">
    <source>
        <dbReference type="PROSITE" id="PS50089"/>
    </source>
</evidence>
<evidence type="ECO:0000256" key="7">
    <source>
        <dbReference type="PROSITE-ProRule" id="PRU00504"/>
    </source>
</evidence>
<dbReference type="InParanoid" id="A0A1X7TRB2"/>
<dbReference type="InterPro" id="IPR013083">
    <property type="entry name" value="Znf_RING/FYVE/PHD"/>
</dbReference>
<keyword evidence="3" id="KW-0677">Repeat</keyword>
<sequence>MATKPSSGLRLKLEEQLTCPVCLDHYTNPKTLPCLHSFCEHCLEGLPLDKKNETYYLSCPTCRHCTELPEEGAGAFPVAFHLNDLKEMYSLTKKTADLSNPQEATCSDHGKPLELFCETCDTVICVSCLARNHKHHEYDLITDSYTKHCQKLRECLSPVEGKKEALKKVLSALAEREGEIRERGEGVLEEIHEMVEEMIGVLRESERKLTEQAKRVTDAKLKVLIHKISMGGYLMASVGEKGSGPLQFNGPEGIAISPITGQVYIADEGNHHIQVLNPDLTFSHSFGSEGSANGQFHYPHDIAIDSQGLVYVADSYNHRIQKFSPDGKFVGQFGTKGSGPGQLNYPAGITIDTAATGLVYVSEAWNHHISVFTSDGVFVRKFGREGSNIDQFDRPHGLAFDKDGFLY</sequence>
<dbReference type="Gene3D" id="3.30.160.60">
    <property type="entry name" value="Classic Zinc Finger"/>
    <property type="match status" value="1"/>
</dbReference>
<evidence type="ECO:0000256" key="3">
    <source>
        <dbReference type="ARBA" id="ARBA00022737"/>
    </source>
</evidence>
<keyword evidence="4 6" id="KW-0863">Zinc-finger</keyword>
<dbReference type="PROSITE" id="PS51125">
    <property type="entry name" value="NHL"/>
    <property type="match status" value="3"/>
</dbReference>
<dbReference type="SMART" id="SM00336">
    <property type="entry name" value="BBOX"/>
    <property type="match status" value="1"/>
</dbReference>
<dbReference type="PROSITE" id="PS50119">
    <property type="entry name" value="ZF_BBOX"/>
    <property type="match status" value="1"/>
</dbReference>
<evidence type="ECO:0000259" key="9">
    <source>
        <dbReference type="PROSITE" id="PS50119"/>
    </source>
</evidence>
<evidence type="ECO:0000256" key="2">
    <source>
        <dbReference type="ARBA" id="ARBA00022723"/>
    </source>
</evidence>
<keyword evidence="2" id="KW-0479">Metal-binding</keyword>
<dbReference type="InterPro" id="IPR000315">
    <property type="entry name" value="Znf_B-box"/>
</dbReference>
<dbReference type="InterPro" id="IPR011042">
    <property type="entry name" value="6-blade_b-propeller_TolB-like"/>
</dbReference>
<keyword evidence="5" id="KW-0862">Zinc</keyword>
<dbReference type="eggNOG" id="KOG2177">
    <property type="taxonomic scope" value="Eukaryota"/>
</dbReference>
<protein>
    <recommendedName>
        <fullName evidence="11">RING-type domain-containing protein</fullName>
    </recommendedName>
</protein>
<evidence type="ECO:0000256" key="4">
    <source>
        <dbReference type="ARBA" id="ARBA00022771"/>
    </source>
</evidence>
<dbReference type="PANTHER" id="PTHR25462">
    <property type="entry name" value="BONUS, ISOFORM C-RELATED"/>
    <property type="match status" value="1"/>
</dbReference>
<organism evidence="10">
    <name type="scientific">Amphimedon queenslandica</name>
    <name type="common">Sponge</name>
    <dbReference type="NCBI Taxonomy" id="400682"/>
    <lineage>
        <taxon>Eukaryota</taxon>
        <taxon>Metazoa</taxon>
        <taxon>Porifera</taxon>
        <taxon>Demospongiae</taxon>
        <taxon>Heteroscleromorpha</taxon>
        <taxon>Haplosclerida</taxon>
        <taxon>Niphatidae</taxon>
        <taxon>Amphimedon</taxon>
    </lineage>
</organism>
<feature type="domain" description="B box-type" evidence="9">
    <location>
        <begin position="101"/>
        <end position="141"/>
    </location>
</feature>
<dbReference type="eggNOG" id="KOG0670">
    <property type="taxonomic scope" value="Eukaryota"/>
</dbReference>
<dbReference type="FunCoup" id="A0A1X7TRB2">
    <property type="interactions" value="81"/>
</dbReference>